<gene>
    <name evidence="1" type="ORF">C798_07160</name>
</gene>
<dbReference type="AlphaFoldDB" id="A0A6M3ZN47"/>
<reference evidence="1 2" key="1">
    <citation type="journal article" date="2012" name="J. Bacteriol.">
        <title>Genome sequence of the pathogenic Herbaspirillum seropedicae strain Os34, isolated from rice roots.</title>
        <authorList>
            <person name="Ye W."/>
            <person name="Ye S."/>
            <person name="Liu J."/>
            <person name="Chang S."/>
            <person name="Chen M."/>
            <person name="Zhu B."/>
            <person name="Guo L."/>
            <person name="An Q."/>
        </authorList>
    </citation>
    <scope>NUCLEOTIDE SEQUENCE [LARGE SCALE GENOMIC DNA]</scope>
    <source>
        <strain evidence="1 2">Os34</strain>
    </source>
</reference>
<dbReference type="InterPro" id="IPR008727">
    <property type="entry name" value="PAAR_motif"/>
</dbReference>
<evidence type="ECO:0000313" key="1">
    <source>
        <dbReference type="EMBL" id="QJQ00017.1"/>
    </source>
</evidence>
<dbReference type="EMBL" id="CP008956">
    <property type="protein sequence ID" value="QJQ00017.1"/>
    <property type="molecule type" value="Genomic_DNA"/>
</dbReference>
<proteinExistence type="predicted"/>
<name>A0A6M3ZN47_9BURK</name>
<organism evidence="1 2">
    <name type="scientific">Herbaspirillum rubrisubalbicans Os34</name>
    <dbReference type="NCBI Taxonomy" id="1235827"/>
    <lineage>
        <taxon>Bacteria</taxon>
        <taxon>Pseudomonadati</taxon>
        <taxon>Pseudomonadota</taxon>
        <taxon>Betaproteobacteria</taxon>
        <taxon>Burkholderiales</taxon>
        <taxon>Oxalobacteraceae</taxon>
        <taxon>Herbaspirillum</taxon>
    </lineage>
</organism>
<protein>
    <submittedName>
        <fullName evidence="1">PAAR domain-containing protein</fullName>
    </submittedName>
</protein>
<dbReference type="RefSeq" id="WP_017454975.1">
    <property type="nucleotide sequence ID" value="NZ_CP008956.1"/>
</dbReference>
<evidence type="ECO:0000313" key="2">
    <source>
        <dbReference type="Proteomes" id="UP000501648"/>
    </source>
</evidence>
<dbReference type="Pfam" id="PF05488">
    <property type="entry name" value="PAAR_motif"/>
    <property type="match status" value="1"/>
</dbReference>
<accession>A0A6M3ZN47</accession>
<dbReference type="Proteomes" id="UP000501648">
    <property type="component" value="Chromosome"/>
</dbReference>
<dbReference type="CDD" id="cd14744">
    <property type="entry name" value="PAAR_CT_2"/>
    <property type="match status" value="1"/>
</dbReference>
<sequence length="186" mass="20146">MKIIGWIRYGDKAACGGTVIEGDQTCRSHGRAYAFQGARVACRKDCIIADGFPRSTLTNGRPQVIHGMKTSAGCPLLSTLNEVDGVGNASGEAVASNFYQTTQGDWLPKFGPEHLTEESPDEQVRAIDGKTGEPIPDLAYYIEAPDGTTYSGYTDATGLCERVTTYHPEELSVWFGEDAETKMREG</sequence>